<feature type="domain" description="HTH tetR-type" evidence="6">
    <location>
        <begin position="4"/>
        <end position="64"/>
    </location>
</feature>
<dbReference type="InterPro" id="IPR009057">
    <property type="entry name" value="Homeodomain-like_sf"/>
</dbReference>
<dbReference type="InterPro" id="IPR036271">
    <property type="entry name" value="Tet_transcr_reg_TetR-rel_C_sf"/>
</dbReference>
<dbReference type="EMBL" id="LJCO01000030">
    <property type="protein sequence ID" value="KPV44557.1"/>
    <property type="molecule type" value="Genomic_DNA"/>
</dbReference>
<proteinExistence type="predicted"/>
<organism evidence="7 8">
    <name type="scientific">Alicyclobacillus ferrooxydans</name>
    <dbReference type="NCBI Taxonomy" id="471514"/>
    <lineage>
        <taxon>Bacteria</taxon>
        <taxon>Bacillati</taxon>
        <taxon>Bacillota</taxon>
        <taxon>Bacilli</taxon>
        <taxon>Bacillales</taxon>
        <taxon>Alicyclobacillaceae</taxon>
        <taxon>Alicyclobacillus</taxon>
    </lineage>
</organism>
<name>A0A0N8PPK2_9BACL</name>
<feature type="DNA-binding region" description="H-T-H motif" evidence="5">
    <location>
        <begin position="27"/>
        <end position="46"/>
    </location>
</feature>
<dbReference type="STRING" id="471514.AN477_06020"/>
<dbReference type="Proteomes" id="UP000050482">
    <property type="component" value="Unassembled WGS sequence"/>
</dbReference>
<protein>
    <submittedName>
        <fullName evidence="7">TetR family transcriptional regulator</fullName>
    </submittedName>
</protein>
<keyword evidence="1" id="KW-0678">Repressor</keyword>
<dbReference type="Pfam" id="PF17932">
    <property type="entry name" value="TetR_C_24"/>
    <property type="match status" value="1"/>
</dbReference>
<dbReference type="InterPro" id="IPR041490">
    <property type="entry name" value="KstR2_TetR_C"/>
</dbReference>
<evidence type="ECO:0000313" key="7">
    <source>
        <dbReference type="EMBL" id="KPV44557.1"/>
    </source>
</evidence>
<dbReference type="RefSeq" id="WP_054968271.1">
    <property type="nucleotide sequence ID" value="NZ_LJCO01000030.1"/>
</dbReference>
<evidence type="ECO:0000256" key="2">
    <source>
        <dbReference type="ARBA" id="ARBA00023015"/>
    </source>
</evidence>
<dbReference type="InterPro" id="IPR050109">
    <property type="entry name" value="HTH-type_TetR-like_transc_reg"/>
</dbReference>
<evidence type="ECO:0000256" key="3">
    <source>
        <dbReference type="ARBA" id="ARBA00023125"/>
    </source>
</evidence>
<keyword evidence="2" id="KW-0805">Transcription regulation</keyword>
<dbReference type="AlphaFoldDB" id="A0A0N8PPK2"/>
<evidence type="ECO:0000313" key="8">
    <source>
        <dbReference type="Proteomes" id="UP000050482"/>
    </source>
</evidence>
<keyword evidence="8" id="KW-1185">Reference proteome</keyword>
<dbReference type="Gene3D" id="1.10.357.10">
    <property type="entry name" value="Tetracycline Repressor, domain 2"/>
    <property type="match status" value="1"/>
</dbReference>
<keyword evidence="4" id="KW-0804">Transcription</keyword>
<evidence type="ECO:0000259" key="6">
    <source>
        <dbReference type="PROSITE" id="PS50977"/>
    </source>
</evidence>
<accession>A0A0N8PPK2</accession>
<gene>
    <name evidence="7" type="ORF">AN477_06020</name>
</gene>
<dbReference type="Gene3D" id="1.10.10.60">
    <property type="entry name" value="Homeodomain-like"/>
    <property type="match status" value="1"/>
</dbReference>
<dbReference type="PANTHER" id="PTHR30055:SF175">
    <property type="entry name" value="HTH-TYPE TRANSCRIPTIONAL REPRESSOR KSTR2"/>
    <property type="match status" value="1"/>
</dbReference>
<dbReference type="OrthoDB" id="9814200at2"/>
<evidence type="ECO:0000256" key="4">
    <source>
        <dbReference type="ARBA" id="ARBA00023163"/>
    </source>
</evidence>
<dbReference type="SUPFAM" id="SSF48498">
    <property type="entry name" value="Tetracyclin repressor-like, C-terminal domain"/>
    <property type="match status" value="1"/>
</dbReference>
<dbReference type="PROSITE" id="PS50977">
    <property type="entry name" value="HTH_TETR_2"/>
    <property type="match status" value="1"/>
</dbReference>
<dbReference type="Pfam" id="PF00440">
    <property type="entry name" value="TetR_N"/>
    <property type="match status" value="1"/>
</dbReference>
<evidence type="ECO:0000256" key="1">
    <source>
        <dbReference type="ARBA" id="ARBA00022491"/>
    </source>
</evidence>
<comment type="caution">
    <text evidence="7">The sequence shown here is derived from an EMBL/GenBank/DDBJ whole genome shotgun (WGS) entry which is preliminary data.</text>
</comment>
<dbReference type="PATRIC" id="fig|471514.4.peg.4178"/>
<dbReference type="GO" id="GO:0003700">
    <property type="term" value="F:DNA-binding transcription factor activity"/>
    <property type="evidence" value="ECO:0007669"/>
    <property type="project" value="TreeGrafter"/>
</dbReference>
<dbReference type="PRINTS" id="PR00455">
    <property type="entry name" value="HTHTETR"/>
</dbReference>
<dbReference type="PANTHER" id="PTHR30055">
    <property type="entry name" value="HTH-TYPE TRANSCRIPTIONAL REGULATOR RUTR"/>
    <property type="match status" value="1"/>
</dbReference>
<keyword evidence="3 5" id="KW-0238">DNA-binding</keyword>
<reference evidence="7 8" key="1">
    <citation type="submission" date="2015-09" db="EMBL/GenBank/DDBJ databases">
        <title>Draft genome sequence of Alicyclobacillus ferrooxydans DSM 22381.</title>
        <authorList>
            <person name="Hemp J."/>
        </authorList>
    </citation>
    <scope>NUCLEOTIDE SEQUENCE [LARGE SCALE GENOMIC DNA]</scope>
    <source>
        <strain evidence="7 8">TC-34</strain>
    </source>
</reference>
<evidence type="ECO:0000256" key="5">
    <source>
        <dbReference type="PROSITE-ProRule" id="PRU00335"/>
    </source>
</evidence>
<dbReference type="GO" id="GO:0000976">
    <property type="term" value="F:transcription cis-regulatory region binding"/>
    <property type="evidence" value="ECO:0007669"/>
    <property type="project" value="TreeGrafter"/>
</dbReference>
<dbReference type="InterPro" id="IPR001647">
    <property type="entry name" value="HTH_TetR"/>
</dbReference>
<dbReference type="SUPFAM" id="SSF46689">
    <property type="entry name" value="Homeodomain-like"/>
    <property type="match status" value="1"/>
</dbReference>
<sequence length="191" mass="21240">MTTSKSKQELYDIAGKLFSKKGYHGTTIREIAEARGILSGSLYTHISSKEDLLFHIVDDGAAAFLSALEPIVRGQDDPKTKLKSGLAAHIRVVTTQMDAAKVFLHDWTALGDVRRAQIQEKRDKYEALWSDLLAEGYAKGVFRGGDPKYLRILILSVGNWVYEWYKTSGELTPEGLADEFMAIILNGIATF</sequence>